<keyword evidence="2" id="KW-1185">Reference proteome</keyword>
<dbReference type="EMBL" id="FOOC01000003">
    <property type="protein sequence ID" value="SFF36976.1"/>
    <property type="molecule type" value="Genomic_DNA"/>
</dbReference>
<reference evidence="1 2" key="1">
    <citation type="submission" date="2016-10" db="EMBL/GenBank/DDBJ databases">
        <authorList>
            <person name="de Groot N.N."/>
        </authorList>
    </citation>
    <scope>NUCLEOTIDE SEQUENCE [LARGE SCALE GENOMIC DNA]</scope>
    <source>
        <strain evidence="1 2">DSM 23609</strain>
    </source>
</reference>
<gene>
    <name evidence="1" type="ORF">SAMN04488120_1036</name>
</gene>
<dbReference type="Proteomes" id="UP000199771">
    <property type="component" value="Unassembled WGS sequence"/>
</dbReference>
<evidence type="ECO:0000313" key="2">
    <source>
        <dbReference type="Proteomes" id="UP000199771"/>
    </source>
</evidence>
<dbReference type="SUPFAM" id="SSF52833">
    <property type="entry name" value="Thioredoxin-like"/>
    <property type="match status" value="1"/>
</dbReference>
<dbReference type="STRING" id="1076937.SAMN04488120_1036"/>
<accession>A0A1I2I7V1</accession>
<dbReference type="InterPro" id="IPR036249">
    <property type="entry name" value="Thioredoxin-like_sf"/>
</dbReference>
<dbReference type="RefSeq" id="WP_091531961.1">
    <property type="nucleotide sequence ID" value="NZ_FOOC01000003.1"/>
</dbReference>
<name>A0A1I2I7V1_9GAMM</name>
<sequence>MSYYRHHVFFCCNQRAPGERTCCNDKGATRVRDYAKQRVKELGLSGPGQVRINQAGCLDRCEQGPCIVVYPEGVWYTYVDEDDIDEIIERHLQQGEIVERLRIR</sequence>
<organism evidence="1 2">
    <name type="scientific">Fontimonas thermophila</name>
    <dbReference type="NCBI Taxonomy" id="1076937"/>
    <lineage>
        <taxon>Bacteria</taxon>
        <taxon>Pseudomonadati</taxon>
        <taxon>Pseudomonadota</taxon>
        <taxon>Gammaproteobacteria</taxon>
        <taxon>Nevskiales</taxon>
        <taxon>Nevskiaceae</taxon>
        <taxon>Fontimonas</taxon>
    </lineage>
</organism>
<evidence type="ECO:0000313" key="1">
    <source>
        <dbReference type="EMBL" id="SFF36976.1"/>
    </source>
</evidence>
<dbReference type="CDD" id="cd02980">
    <property type="entry name" value="TRX_Fd_family"/>
    <property type="match status" value="1"/>
</dbReference>
<protein>
    <submittedName>
        <fullName evidence="1">(2Fe-2S) ferredoxin</fullName>
    </submittedName>
</protein>
<dbReference type="AlphaFoldDB" id="A0A1I2I7V1"/>
<proteinExistence type="predicted"/>
<dbReference type="OrthoDB" id="9800597at2"/>
<dbReference type="Gene3D" id="3.40.30.10">
    <property type="entry name" value="Glutaredoxin"/>
    <property type="match status" value="1"/>
</dbReference>